<reference evidence="2" key="1">
    <citation type="submission" date="2023-03" db="EMBL/GenBank/DDBJ databases">
        <title>Actinorhabdospora filicis NBRC 111898.</title>
        <authorList>
            <person name="Ichikawa N."/>
            <person name="Sato H."/>
            <person name="Tonouchi N."/>
        </authorList>
    </citation>
    <scope>NUCLEOTIDE SEQUENCE</scope>
    <source>
        <strain evidence="2">NBRC 111898</strain>
    </source>
</reference>
<dbReference type="PROSITE" id="PS51186">
    <property type="entry name" value="GNAT"/>
    <property type="match status" value="1"/>
</dbReference>
<dbReference type="Gene3D" id="3.40.630.30">
    <property type="match status" value="1"/>
</dbReference>
<dbReference type="GO" id="GO:0008999">
    <property type="term" value="F:protein-N-terminal-alanine acetyltransferase activity"/>
    <property type="evidence" value="ECO:0007669"/>
    <property type="project" value="TreeGrafter"/>
</dbReference>
<protein>
    <submittedName>
        <fullName evidence="2">N-acetyltransferase</fullName>
    </submittedName>
</protein>
<dbReference type="Proteomes" id="UP001165079">
    <property type="component" value="Unassembled WGS sequence"/>
</dbReference>
<dbReference type="GO" id="GO:1990189">
    <property type="term" value="F:protein N-terminal-serine acetyltransferase activity"/>
    <property type="evidence" value="ECO:0007669"/>
    <property type="project" value="TreeGrafter"/>
</dbReference>
<gene>
    <name evidence="2" type="ORF">Afil01_03940</name>
</gene>
<evidence type="ECO:0000313" key="2">
    <source>
        <dbReference type="EMBL" id="GLZ75587.1"/>
    </source>
</evidence>
<accession>A0A9W6SGS9</accession>
<dbReference type="GO" id="GO:0005737">
    <property type="term" value="C:cytoplasm"/>
    <property type="evidence" value="ECO:0007669"/>
    <property type="project" value="TreeGrafter"/>
</dbReference>
<dbReference type="InterPro" id="IPR000182">
    <property type="entry name" value="GNAT_dom"/>
</dbReference>
<dbReference type="SUPFAM" id="SSF55729">
    <property type="entry name" value="Acyl-CoA N-acyltransferases (Nat)"/>
    <property type="match status" value="1"/>
</dbReference>
<organism evidence="2 3">
    <name type="scientific">Actinorhabdospora filicis</name>
    <dbReference type="NCBI Taxonomy" id="1785913"/>
    <lineage>
        <taxon>Bacteria</taxon>
        <taxon>Bacillati</taxon>
        <taxon>Actinomycetota</taxon>
        <taxon>Actinomycetes</taxon>
        <taxon>Micromonosporales</taxon>
        <taxon>Micromonosporaceae</taxon>
        <taxon>Actinorhabdospora</taxon>
    </lineage>
</organism>
<dbReference type="EMBL" id="BSTX01000001">
    <property type="protein sequence ID" value="GLZ75587.1"/>
    <property type="molecule type" value="Genomic_DNA"/>
</dbReference>
<proteinExistence type="predicted"/>
<dbReference type="AlphaFoldDB" id="A0A9W6SGS9"/>
<comment type="caution">
    <text evidence="2">The sequence shown here is derived from an EMBL/GenBank/DDBJ whole genome shotgun (WGS) entry which is preliminary data.</text>
</comment>
<name>A0A9W6SGS9_9ACTN</name>
<evidence type="ECO:0000313" key="3">
    <source>
        <dbReference type="Proteomes" id="UP001165079"/>
    </source>
</evidence>
<dbReference type="InterPro" id="IPR016181">
    <property type="entry name" value="Acyl_CoA_acyltransferase"/>
</dbReference>
<keyword evidence="3" id="KW-1185">Reference proteome</keyword>
<evidence type="ECO:0000259" key="1">
    <source>
        <dbReference type="PROSITE" id="PS51186"/>
    </source>
</evidence>
<sequence length="182" mass="20873">MLYVQLDDKAVLKALEPWHAAEFADYVARDREHLRHFLAWADRMHEKEAAEAWLRIFAQGVLDDTRRIYGIWDGDELTGGTMFGSITARFGSCEIGAWLSRDSGGRGLITTAVGHMIEWAIEERDLNRVEWKCEPENEPSRRVAQRLGMTREGLMRGAFKARGDYVDMELWALTAADWRARG</sequence>
<feature type="domain" description="N-acetyltransferase" evidence="1">
    <location>
        <begin position="21"/>
        <end position="173"/>
    </location>
</feature>
<dbReference type="PANTHER" id="PTHR43441:SF10">
    <property type="entry name" value="ACETYLTRANSFERASE"/>
    <property type="match status" value="1"/>
</dbReference>
<dbReference type="InterPro" id="IPR051908">
    <property type="entry name" value="Ribosomal_N-acetyltransferase"/>
</dbReference>
<dbReference type="PANTHER" id="PTHR43441">
    <property type="entry name" value="RIBOSOMAL-PROTEIN-SERINE ACETYLTRANSFERASE"/>
    <property type="match status" value="1"/>
</dbReference>
<dbReference type="Pfam" id="PF13302">
    <property type="entry name" value="Acetyltransf_3"/>
    <property type="match status" value="1"/>
</dbReference>
<dbReference type="RefSeq" id="WP_285660830.1">
    <property type="nucleotide sequence ID" value="NZ_BSTX01000001.1"/>
</dbReference>